<dbReference type="GO" id="GO:0005543">
    <property type="term" value="F:phospholipid binding"/>
    <property type="evidence" value="ECO:0007669"/>
    <property type="project" value="InterPro"/>
</dbReference>
<evidence type="ECO:0000313" key="8">
    <source>
        <dbReference type="EMBL" id="KAI7812575.1"/>
    </source>
</evidence>
<feature type="compositionally biased region" description="Polar residues" evidence="5">
    <location>
        <begin position="295"/>
        <end position="320"/>
    </location>
</feature>
<dbReference type="AlphaFoldDB" id="A0A9W8CA33"/>
<dbReference type="SMART" id="SM00233">
    <property type="entry name" value="PH"/>
    <property type="match status" value="1"/>
</dbReference>
<dbReference type="PANTHER" id="PTHR10663">
    <property type="entry name" value="GUANYL-NUCLEOTIDE EXCHANGE FACTOR"/>
    <property type="match status" value="1"/>
</dbReference>
<keyword evidence="9" id="KW-1185">Reference proteome</keyword>
<dbReference type="PRINTS" id="PR00683">
    <property type="entry name" value="SPECTRINPH"/>
</dbReference>
<comment type="caution">
    <text evidence="8">The sequence shown here is derived from an EMBL/GenBank/DDBJ whole genome shotgun (WGS) entry which is preliminary data.</text>
</comment>
<evidence type="ECO:0000256" key="4">
    <source>
        <dbReference type="SAM" id="Coils"/>
    </source>
</evidence>
<dbReference type="InterPro" id="IPR011993">
    <property type="entry name" value="PH-like_dom_sf"/>
</dbReference>
<feature type="domain" description="SEC7" evidence="7">
    <location>
        <begin position="673"/>
        <end position="827"/>
    </location>
</feature>
<dbReference type="PROSITE" id="PS50190">
    <property type="entry name" value="SEC7"/>
    <property type="match status" value="1"/>
</dbReference>
<keyword evidence="2" id="KW-1003">Cell membrane</keyword>
<evidence type="ECO:0000256" key="3">
    <source>
        <dbReference type="ARBA" id="ARBA00023136"/>
    </source>
</evidence>
<dbReference type="Pfam" id="PF01369">
    <property type="entry name" value="Sec7"/>
    <property type="match status" value="1"/>
</dbReference>
<sequence>MMENIEDYEESEPYLEAKQYMDRLNQENEELLKKDTSQRDNDPTDLAEHALSLTVFPVTVPCASLSYATVQWDIPETPAEPPSSECDTASGNKVDFSVGSQFDWTFSLSSTELSYIPNQEGIVDFVLETEQPNEMVSSQELDTKAHMGSSIEDCSGCLTSNKKKPHVLVPPKQTSQSSYPGVEGPEIEKQTEEWTEKSIAETNGKSLNAGSLQEKITFMVQIKGPDEPLEQKETDLHSERHTSNQLQKCIITDQLSEHSSELEPKINTEPAKTPVTMIENNLNETLIHSEDSGDLSDQLNKQDQPTCTENPVEQVSSVEKQFSDEMKETEKRPTQPEKPSEPPEAELARRTSEIHPSKQTEQFMSSYEKQFSVQLMCPDEKQSSEQFMCPDKEQSSELLMCPDEKQSSEQFMCPDEKQSSEQFMCPDEEQSSELLMCPDEKQSSEQFMCPVEEQSSELLMCLNEKESSEQFMSLDKKQFSEQFMCPEEKESSEQFMCLNKKESSEQFMCLNKKESSEQFMCLDKKEFSEQFMCLDKKESSEQFMCLDKKEFSEQFMCLDKKETSEQFMSPEEKQSSEQFMSLEEKQSSEQFMSLDEKECLDKEKPEALQMKSLDPTEEPLCSGETGYLDDQKQHGVVTDEEVNHVPNDVMREGCVQETVLDTVCHHIDGSVKVLDRAEAQRLAERLYRLDGFKRTDVVRHLDKDNDFSHAVGEEYLKYFDFTNQSLEQALRSFLKVVVLIGETQERERVLQHLSCRFQQCNPDTFSSSGAVLTLTCAVMLLNTDLHGQNVGKPMTLAEFVSNLEGMNSGENFSKDSLKSLYNSIKSDPLRWAIEEDVLAKSMTLEQDLEQDGSLRSKSNPFQDLPHNKRATVFQKGFLKRKAHADVDGKRTPWGKRSWKTFYAVLKGMVLYLQKDEYQMDWQSSEEVVSVHHALAERALNYTKKPHVFRLQTADWRVFLFEATSTEQMNSWIGRINLVSALYSSPPFPAAVGSQKRFCRPILPASQSNLTLEEQLESHTAMLENFQRDLSAIQQEAPDGRKNKARESEELRQREEYLQYELSRYEVYVKILEAWKSVEKSQSTVEDKLNMFDEGLWRGEMNGEEDETEGVMKRSVSSPSLELEAPAQPVVKLFQPGARIVPQNSLLANRQAERHANRATVALGEGERGVTV</sequence>
<dbReference type="CDD" id="cd00171">
    <property type="entry name" value="Sec7"/>
    <property type="match status" value="1"/>
</dbReference>
<dbReference type="SMART" id="SM00222">
    <property type="entry name" value="Sec7"/>
    <property type="match status" value="1"/>
</dbReference>
<feature type="region of interest" description="Disordered" evidence="5">
    <location>
        <begin position="165"/>
        <end position="206"/>
    </location>
</feature>
<feature type="compositionally biased region" description="Basic and acidic residues" evidence="5">
    <location>
        <begin position="224"/>
        <end position="242"/>
    </location>
</feature>
<evidence type="ECO:0000313" key="9">
    <source>
        <dbReference type="Proteomes" id="UP001059041"/>
    </source>
</evidence>
<dbReference type="PANTHER" id="PTHR10663:SF338">
    <property type="entry name" value="PH AND SEC7 DOMAIN-CONTAINING PROTEIN 4"/>
    <property type="match status" value="1"/>
</dbReference>
<dbReference type="Gene3D" id="2.30.29.30">
    <property type="entry name" value="Pleckstrin-homology domain (PH domain)/Phosphotyrosine-binding domain (PTB)"/>
    <property type="match status" value="1"/>
</dbReference>
<dbReference type="SUPFAM" id="SSF48425">
    <property type="entry name" value="Sec7 domain"/>
    <property type="match status" value="1"/>
</dbReference>
<dbReference type="Gene3D" id="1.10.1000.11">
    <property type="entry name" value="Arf Nucleotide-binding Site Opener,domain 2"/>
    <property type="match status" value="1"/>
</dbReference>
<dbReference type="GO" id="GO:0005085">
    <property type="term" value="F:guanyl-nucleotide exchange factor activity"/>
    <property type="evidence" value="ECO:0007669"/>
    <property type="project" value="InterPro"/>
</dbReference>
<keyword evidence="4" id="KW-0175">Coiled coil</keyword>
<dbReference type="InterPro" id="IPR023394">
    <property type="entry name" value="Sec7_C_sf"/>
</dbReference>
<accession>A0A9W8CA33</accession>
<dbReference type="InterPro" id="IPR035999">
    <property type="entry name" value="Sec7_dom_sf"/>
</dbReference>
<feature type="region of interest" description="Disordered" evidence="5">
    <location>
        <begin position="25"/>
        <end position="45"/>
    </location>
</feature>
<evidence type="ECO:0000259" key="7">
    <source>
        <dbReference type="PROSITE" id="PS50190"/>
    </source>
</evidence>
<dbReference type="CDD" id="cd13295">
    <property type="entry name" value="PH_EFA6"/>
    <property type="match status" value="1"/>
</dbReference>
<evidence type="ECO:0000259" key="6">
    <source>
        <dbReference type="PROSITE" id="PS50003"/>
    </source>
</evidence>
<dbReference type="InterPro" id="IPR001605">
    <property type="entry name" value="PH_dom-spectrin-type"/>
</dbReference>
<dbReference type="InterPro" id="IPR001849">
    <property type="entry name" value="PH_domain"/>
</dbReference>
<evidence type="ECO:0000256" key="1">
    <source>
        <dbReference type="ARBA" id="ARBA00004632"/>
    </source>
</evidence>
<dbReference type="InterPro" id="IPR000904">
    <property type="entry name" value="Sec7_dom"/>
</dbReference>
<dbReference type="SUPFAM" id="SSF50729">
    <property type="entry name" value="PH domain-like"/>
    <property type="match status" value="1"/>
</dbReference>
<feature type="compositionally biased region" description="Basic and acidic residues" evidence="5">
    <location>
        <begin position="321"/>
        <end position="358"/>
    </location>
</feature>
<dbReference type="PROSITE" id="PS50003">
    <property type="entry name" value="PH_DOMAIN"/>
    <property type="match status" value="1"/>
</dbReference>
<dbReference type="Proteomes" id="UP001059041">
    <property type="component" value="Linkage Group LG2"/>
</dbReference>
<feature type="compositionally biased region" description="Basic and acidic residues" evidence="5">
    <location>
        <begin position="186"/>
        <end position="199"/>
    </location>
</feature>
<keyword evidence="3" id="KW-0472">Membrane</keyword>
<evidence type="ECO:0000256" key="2">
    <source>
        <dbReference type="ARBA" id="ARBA00022475"/>
    </source>
</evidence>
<dbReference type="GO" id="GO:0032012">
    <property type="term" value="P:regulation of ARF protein signal transduction"/>
    <property type="evidence" value="ECO:0007669"/>
    <property type="project" value="InterPro"/>
</dbReference>
<dbReference type="InterPro" id="IPR041681">
    <property type="entry name" value="PH_9"/>
</dbReference>
<evidence type="ECO:0000256" key="5">
    <source>
        <dbReference type="SAM" id="MobiDB-lite"/>
    </source>
</evidence>
<feature type="region of interest" description="Disordered" evidence="5">
    <location>
        <begin position="281"/>
        <end position="362"/>
    </location>
</feature>
<dbReference type="EMBL" id="JAFHDT010000002">
    <property type="protein sequence ID" value="KAI7812575.1"/>
    <property type="molecule type" value="Genomic_DNA"/>
</dbReference>
<dbReference type="Pfam" id="PF15410">
    <property type="entry name" value="PH_9"/>
    <property type="match status" value="1"/>
</dbReference>
<feature type="coiled-coil region" evidence="4">
    <location>
        <begin position="1008"/>
        <end position="1035"/>
    </location>
</feature>
<proteinExistence type="predicted"/>
<reference evidence="8" key="1">
    <citation type="submission" date="2021-02" db="EMBL/GenBank/DDBJ databases">
        <title>Comparative genomics reveals that relaxation of natural selection precedes convergent phenotypic evolution of cavefish.</title>
        <authorList>
            <person name="Peng Z."/>
        </authorList>
    </citation>
    <scope>NUCLEOTIDE SEQUENCE</scope>
    <source>
        <tissue evidence="8">Muscle</tissue>
    </source>
</reference>
<dbReference type="GO" id="GO:0032587">
    <property type="term" value="C:ruffle membrane"/>
    <property type="evidence" value="ECO:0007669"/>
    <property type="project" value="UniProtKB-SubCell"/>
</dbReference>
<gene>
    <name evidence="8" type="ORF">IRJ41_004722</name>
</gene>
<name>A0A9W8CA33_TRIRA</name>
<protein>
    <submittedName>
        <fullName evidence="8">PH and SEC7 domain-containing protein 3-like</fullName>
    </submittedName>
</protein>
<comment type="subcellular location">
    <subcellularLocation>
        <location evidence="1">Cell projection</location>
        <location evidence="1">Ruffle membrane</location>
    </subcellularLocation>
</comment>
<feature type="domain" description="PH" evidence="6">
    <location>
        <begin position="871"/>
        <end position="980"/>
    </location>
</feature>
<dbReference type="FunFam" id="2.30.29.30:FF:000054">
    <property type="entry name" value="PH and SEC7 domain-containing protein 3"/>
    <property type="match status" value="1"/>
</dbReference>
<organism evidence="8 9">
    <name type="scientific">Triplophysa rosa</name>
    <name type="common">Cave loach</name>
    <dbReference type="NCBI Taxonomy" id="992332"/>
    <lineage>
        <taxon>Eukaryota</taxon>
        <taxon>Metazoa</taxon>
        <taxon>Chordata</taxon>
        <taxon>Craniata</taxon>
        <taxon>Vertebrata</taxon>
        <taxon>Euteleostomi</taxon>
        <taxon>Actinopterygii</taxon>
        <taxon>Neopterygii</taxon>
        <taxon>Teleostei</taxon>
        <taxon>Ostariophysi</taxon>
        <taxon>Cypriniformes</taxon>
        <taxon>Nemacheilidae</taxon>
        <taxon>Triplophysa</taxon>
    </lineage>
</organism>
<feature type="region of interest" description="Disordered" evidence="5">
    <location>
        <begin position="224"/>
        <end position="245"/>
    </location>
</feature>